<name>A0A4S8KKM7_DENBC</name>
<dbReference type="InterPro" id="IPR029041">
    <property type="entry name" value="FAD-linked_oxidoreductase-like"/>
</dbReference>
<sequence>MNGVLSDYIVKRTKSEEGAPPVPMVVKYIPYGALLEGMSYPGGRAIENQSVLGNENVAEERRRAGREIWRRVFGR</sequence>
<dbReference type="OrthoDB" id="5464at2759"/>
<dbReference type="EMBL" id="ML181243">
    <property type="protein sequence ID" value="THU76039.1"/>
    <property type="molecule type" value="Genomic_DNA"/>
</dbReference>
<organism evidence="2 3">
    <name type="scientific">Dendrothele bispora (strain CBS 962.96)</name>
    <dbReference type="NCBI Taxonomy" id="1314807"/>
    <lineage>
        <taxon>Eukaryota</taxon>
        <taxon>Fungi</taxon>
        <taxon>Dikarya</taxon>
        <taxon>Basidiomycota</taxon>
        <taxon>Agaricomycotina</taxon>
        <taxon>Agaricomycetes</taxon>
        <taxon>Agaricomycetidae</taxon>
        <taxon>Agaricales</taxon>
        <taxon>Agaricales incertae sedis</taxon>
        <taxon>Dendrothele</taxon>
    </lineage>
</organism>
<accession>A0A4S8KKM7</accession>
<evidence type="ECO:0000313" key="3">
    <source>
        <dbReference type="Proteomes" id="UP000297245"/>
    </source>
</evidence>
<dbReference type="Gene3D" id="3.20.20.220">
    <property type="match status" value="1"/>
</dbReference>
<dbReference type="AlphaFoldDB" id="A0A4S8KKM7"/>
<dbReference type="GO" id="GO:0016491">
    <property type="term" value="F:oxidoreductase activity"/>
    <property type="evidence" value="ECO:0007669"/>
    <property type="project" value="UniProtKB-KW"/>
</dbReference>
<gene>
    <name evidence="2" type="ORF">K435DRAFT_879805</name>
</gene>
<dbReference type="Proteomes" id="UP000297245">
    <property type="component" value="Unassembled WGS sequence"/>
</dbReference>
<keyword evidence="1" id="KW-0560">Oxidoreductase</keyword>
<protein>
    <submittedName>
        <fullName evidence="2">Uncharacterized protein</fullName>
    </submittedName>
</protein>
<keyword evidence="3" id="KW-1185">Reference proteome</keyword>
<dbReference type="SUPFAM" id="SSF51730">
    <property type="entry name" value="FAD-linked oxidoreductase"/>
    <property type="match status" value="1"/>
</dbReference>
<evidence type="ECO:0000313" key="2">
    <source>
        <dbReference type="EMBL" id="THU76039.1"/>
    </source>
</evidence>
<evidence type="ECO:0000256" key="1">
    <source>
        <dbReference type="ARBA" id="ARBA00023002"/>
    </source>
</evidence>
<reference evidence="2 3" key="1">
    <citation type="journal article" date="2019" name="Nat. Ecol. Evol.">
        <title>Megaphylogeny resolves global patterns of mushroom evolution.</title>
        <authorList>
            <person name="Varga T."/>
            <person name="Krizsan K."/>
            <person name="Foldi C."/>
            <person name="Dima B."/>
            <person name="Sanchez-Garcia M."/>
            <person name="Sanchez-Ramirez S."/>
            <person name="Szollosi G.J."/>
            <person name="Szarkandi J.G."/>
            <person name="Papp V."/>
            <person name="Albert L."/>
            <person name="Andreopoulos W."/>
            <person name="Angelini C."/>
            <person name="Antonin V."/>
            <person name="Barry K.W."/>
            <person name="Bougher N.L."/>
            <person name="Buchanan P."/>
            <person name="Buyck B."/>
            <person name="Bense V."/>
            <person name="Catcheside P."/>
            <person name="Chovatia M."/>
            <person name="Cooper J."/>
            <person name="Damon W."/>
            <person name="Desjardin D."/>
            <person name="Finy P."/>
            <person name="Geml J."/>
            <person name="Haridas S."/>
            <person name="Hughes K."/>
            <person name="Justo A."/>
            <person name="Karasinski D."/>
            <person name="Kautmanova I."/>
            <person name="Kiss B."/>
            <person name="Kocsube S."/>
            <person name="Kotiranta H."/>
            <person name="LaButti K.M."/>
            <person name="Lechner B.E."/>
            <person name="Liimatainen K."/>
            <person name="Lipzen A."/>
            <person name="Lukacs Z."/>
            <person name="Mihaltcheva S."/>
            <person name="Morgado L.N."/>
            <person name="Niskanen T."/>
            <person name="Noordeloos M.E."/>
            <person name="Ohm R.A."/>
            <person name="Ortiz-Santana B."/>
            <person name="Ovrebo C."/>
            <person name="Racz N."/>
            <person name="Riley R."/>
            <person name="Savchenko A."/>
            <person name="Shiryaev A."/>
            <person name="Soop K."/>
            <person name="Spirin V."/>
            <person name="Szebenyi C."/>
            <person name="Tomsovsky M."/>
            <person name="Tulloss R.E."/>
            <person name="Uehling J."/>
            <person name="Grigoriev I.V."/>
            <person name="Vagvolgyi C."/>
            <person name="Papp T."/>
            <person name="Martin F.M."/>
            <person name="Miettinen O."/>
            <person name="Hibbett D.S."/>
            <person name="Nagy L.G."/>
        </authorList>
    </citation>
    <scope>NUCLEOTIDE SEQUENCE [LARGE SCALE GENOMIC DNA]</scope>
    <source>
        <strain evidence="2 3">CBS 962.96</strain>
    </source>
</reference>
<proteinExistence type="predicted"/>